<dbReference type="EMBL" id="BMGC01000002">
    <property type="protein sequence ID" value="GGB19566.1"/>
    <property type="molecule type" value="Genomic_DNA"/>
</dbReference>
<dbReference type="PANTHER" id="PTHR43651">
    <property type="entry name" value="1,4-ALPHA-GLUCAN-BRANCHING ENZYME"/>
    <property type="match status" value="1"/>
</dbReference>
<evidence type="ECO:0000256" key="6">
    <source>
        <dbReference type="ARBA" id="ARBA00022490"/>
    </source>
</evidence>
<dbReference type="EC" id="3.2.1.141" evidence="4 13"/>
<reference evidence="19" key="2">
    <citation type="submission" date="2020-09" db="EMBL/GenBank/DDBJ databases">
        <authorList>
            <person name="Sun Q."/>
            <person name="Zhou Y."/>
        </authorList>
    </citation>
    <scope>NUCLEOTIDE SEQUENCE</scope>
    <source>
        <strain evidence="19">CGMCC 1.12827</strain>
    </source>
</reference>
<evidence type="ECO:0000313" key="19">
    <source>
        <dbReference type="EMBL" id="GGB19566.1"/>
    </source>
</evidence>
<feature type="binding site" evidence="16">
    <location>
        <begin position="385"/>
        <end position="390"/>
    </location>
    <ligand>
        <name>substrate</name>
    </ligand>
</feature>
<dbReference type="InterPro" id="IPR044901">
    <property type="entry name" value="Trehalose_TreZ_E-set_sf"/>
</dbReference>
<evidence type="ECO:0000256" key="17">
    <source>
        <dbReference type="PIRSR" id="PIRSR006337-3"/>
    </source>
</evidence>
<evidence type="ECO:0000256" key="15">
    <source>
        <dbReference type="PIRSR" id="PIRSR006337-1"/>
    </source>
</evidence>
<comment type="similarity">
    <text evidence="3 14">Belongs to the glycosyl hydrolase 13 family.</text>
</comment>
<dbReference type="GO" id="GO:0005737">
    <property type="term" value="C:cytoplasm"/>
    <property type="evidence" value="ECO:0007669"/>
    <property type="project" value="UniProtKB-SubCell"/>
</dbReference>
<dbReference type="GO" id="GO:0033942">
    <property type="term" value="F:4-alpha-D-(1-&gt;4)-alpha-D-glucanotrehalose trehalohydrolase activity"/>
    <property type="evidence" value="ECO:0007669"/>
    <property type="project" value="UniProtKB-EC"/>
</dbReference>
<comment type="subcellular location">
    <subcellularLocation>
        <location evidence="1 15">Cytoplasm</location>
    </subcellularLocation>
</comment>
<feature type="site" description="Transition state stabilizer" evidence="17">
    <location>
        <position position="386"/>
    </location>
</feature>
<evidence type="ECO:0000256" key="5">
    <source>
        <dbReference type="ARBA" id="ARBA00015938"/>
    </source>
</evidence>
<dbReference type="NCBIfam" id="TIGR02402">
    <property type="entry name" value="trehalose_TreZ"/>
    <property type="match status" value="1"/>
</dbReference>
<dbReference type="SMART" id="SM00642">
    <property type="entry name" value="Aamy"/>
    <property type="match status" value="1"/>
</dbReference>
<feature type="binding site" evidence="16">
    <location>
        <begin position="251"/>
        <end position="256"/>
    </location>
    <ligand>
        <name>substrate</name>
    </ligand>
</feature>
<evidence type="ECO:0000256" key="1">
    <source>
        <dbReference type="ARBA" id="ARBA00004496"/>
    </source>
</evidence>
<dbReference type="InterPro" id="IPR013783">
    <property type="entry name" value="Ig-like_fold"/>
</dbReference>
<proteinExistence type="inferred from homology"/>
<sequence>MDPYRVVVTTHEPVAVWAPDAERIQLIIDDSTVVEMTKDDEWFRTNRPEGARRYGFRIDASDEALPDPRSPRQPDGVHEASAFWSPDESVWTDSSWAGVPVQGSVIYELHIGTFTPEGTFDAAIARLDHLVSLGVDLVEIMPVNAFNGTHGWGYDGVDWYAVHETYGGPDGLMRFVDACHARGLGVVLDVVYNHLGPSGNYLPRFGPYLSDGSNSWGQTPNLDGAHSDEVRAYIIDNALRWFREFHIDALRLDAVHALVDHTAVHILEELAVRTEALSRELGRPLGLIAESDLNAPQLITGRERGGFGLTAQWNDDVHHAIHVNVSGETQGYYADFQGLQALQKVLQEGYFHALTYSSFRGRRHGRPIDREHTPASALVVYTCDHDQVGNRALGDRPSAYLTPGQLAVKAALVLLSPFTAMLFMGEEWGASTPFQFFTSHPEAELGKATAEGRKSEFAAHGWNSEDIPDPQDPETFTRSKLDWSELDVNPHREILEFYTALIELRKTTPEFAADTFDSISVDVDPDAGWLVMKRGTMAVLCSFGDTATTVPLHIAPVLSYALIADTPEGTALGGHNVAVGRIVA</sequence>
<comment type="pathway">
    <text evidence="2 14">Glycan biosynthesis; trehalose biosynthesis.</text>
</comment>
<feature type="active site" description="Proton donor" evidence="15">
    <location>
        <position position="290"/>
    </location>
</feature>
<keyword evidence="7 14" id="KW-0378">Hydrolase</keyword>
<keyword evidence="20" id="KW-1185">Reference proteome</keyword>
<dbReference type="SUPFAM" id="SSF81296">
    <property type="entry name" value="E set domains"/>
    <property type="match status" value="1"/>
</dbReference>
<comment type="catalytic activity">
    <reaction evidence="12 14">
        <text>hydrolysis of (1-&gt;4)-alpha-D-glucosidic linkage in 4-alpha-D-[(1-&gt;4)-alpha-D-glucanosyl]n trehalose to yield trehalose and (1-&gt;4)-alpha-D-glucan.</text>
        <dbReference type="EC" id="3.2.1.141"/>
    </reaction>
</comment>
<dbReference type="InterPro" id="IPR017853">
    <property type="entry name" value="GH"/>
</dbReference>
<evidence type="ECO:0000256" key="9">
    <source>
        <dbReference type="ARBA" id="ARBA00023295"/>
    </source>
</evidence>
<reference evidence="19" key="1">
    <citation type="journal article" date="2014" name="Int. J. Syst. Evol. Microbiol.">
        <title>Complete genome sequence of Corynebacterium casei LMG S-19264T (=DSM 44701T), isolated from a smear-ripened cheese.</title>
        <authorList>
            <consortium name="US DOE Joint Genome Institute (JGI-PGF)"/>
            <person name="Walter F."/>
            <person name="Albersmeier A."/>
            <person name="Kalinowski J."/>
            <person name="Ruckert C."/>
        </authorList>
    </citation>
    <scope>NUCLEOTIDE SEQUENCE</scope>
    <source>
        <strain evidence="19">CGMCC 1.12827</strain>
    </source>
</reference>
<evidence type="ECO:0000256" key="11">
    <source>
        <dbReference type="ARBA" id="ARBA00033284"/>
    </source>
</evidence>
<protein>
    <recommendedName>
        <fullName evidence="5 13">Malto-oligosyltrehalose trehalohydrolase</fullName>
        <shortName evidence="14">MTHase</shortName>
        <ecNumber evidence="4 13">3.2.1.141</ecNumber>
    </recommendedName>
    <alternativeName>
        <fullName evidence="11 14">4-alpha-D-((1-&gt;4)-alpha-D-glucano)trehalose trehalohydrolase</fullName>
    </alternativeName>
    <alternativeName>
        <fullName evidence="10 14">Maltooligosyl trehalose trehalohydrolase</fullName>
    </alternativeName>
</protein>
<dbReference type="Gene3D" id="3.20.20.80">
    <property type="entry name" value="Glycosidases"/>
    <property type="match status" value="1"/>
</dbReference>
<dbReference type="Pfam" id="PF00128">
    <property type="entry name" value="Alpha-amylase"/>
    <property type="match status" value="1"/>
</dbReference>
<evidence type="ECO:0000256" key="13">
    <source>
        <dbReference type="NCBIfam" id="TIGR02402"/>
    </source>
</evidence>
<evidence type="ECO:0000256" key="7">
    <source>
        <dbReference type="ARBA" id="ARBA00022801"/>
    </source>
</evidence>
<keyword evidence="6" id="KW-0963">Cytoplasm</keyword>
<evidence type="ECO:0000256" key="12">
    <source>
        <dbReference type="ARBA" id="ARBA00034013"/>
    </source>
</evidence>
<dbReference type="InterPro" id="IPR012768">
    <property type="entry name" value="Trehalose_TreZ"/>
</dbReference>
<dbReference type="SUPFAM" id="SSF51445">
    <property type="entry name" value="(Trans)glycosidases"/>
    <property type="match status" value="1"/>
</dbReference>
<evidence type="ECO:0000256" key="3">
    <source>
        <dbReference type="ARBA" id="ARBA00008061"/>
    </source>
</evidence>
<feature type="binding site" evidence="16">
    <location>
        <begin position="315"/>
        <end position="319"/>
    </location>
    <ligand>
        <name>substrate</name>
    </ligand>
</feature>
<dbReference type="GO" id="GO:0005992">
    <property type="term" value="P:trehalose biosynthetic process"/>
    <property type="evidence" value="ECO:0007669"/>
    <property type="project" value="UniProtKB-UniRule"/>
</dbReference>
<dbReference type="Gene3D" id="1.10.10.760">
    <property type="entry name" value="E-set domains of sugar-utilizing enzymes"/>
    <property type="match status" value="1"/>
</dbReference>
<evidence type="ECO:0000256" key="8">
    <source>
        <dbReference type="ARBA" id="ARBA00023277"/>
    </source>
</evidence>
<dbReference type="Gene3D" id="2.60.40.10">
    <property type="entry name" value="Immunoglobulins"/>
    <property type="match status" value="1"/>
</dbReference>
<evidence type="ECO:0000256" key="2">
    <source>
        <dbReference type="ARBA" id="ARBA00005199"/>
    </source>
</evidence>
<feature type="domain" description="Glycosyl hydrolase family 13 catalytic" evidence="18">
    <location>
        <begin position="108"/>
        <end position="453"/>
    </location>
</feature>
<evidence type="ECO:0000313" key="20">
    <source>
        <dbReference type="Proteomes" id="UP000621454"/>
    </source>
</evidence>
<dbReference type="CDD" id="cd11325">
    <property type="entry name" value="AmyAc_GTHase"/>
    <property type="match status" value="1"/>
</dbReference>
<organism evidence="19 20">
    <name type="scientific">Gordonia jinhuaensis</name>
    <dbReference type="NCBI Taxonomy" id="1517702"/>
    <lineage>
        <taxon>Bacteria</taxon>
        <taxon>Bacillati</taxon>
        <taxon>Actinomycetota</taxon>
        <taxon>Actinomycetes</taxon>
        <taxon>Mycobacteriales</taxon>
        <taxon>Gordoniaceae</taxon>
        <taxon>Gordonia</taxon>
    </lineage>
</organism>
<keyword evidence="8" id="KW-0119">Carbohydrate metabolism</keyword>
<dbReference type="AlphaFoldDB" id="A0A916SWG2"/>
<dbReference type="PANTHER" id="PTHR43651:SF11">
    <property type="entry name" value="MALTO-OLIGOSYLTREHALOSE TREHALOHYDROLASE"/>
    <property type="match status" value="1"/>
</dbReference>
<comment type="caution">
    <text evidence="19">The sequence shown here is derived from an EMBL/GenBank/DDBJ whole genome shotgun (WGS) entry which is preliminary data.</text>
</comment>
<evidence type="ECO:0000256" key="16">
    <source>
        <dbReference type="PIRSR" id="PIRSR006337-2"/>
    </source>
</evidence>
<gene>
    <name evidence="19" type="primary">treZ</name>
    <name evidence="19" type="ORF">GCM10011489_04590</name>
</gene>
<dbReference type="Proteomes" id="UP000621454">
    <property type="component" value="Unassembled WGS sequence"/>
</dbReference>
<evidence type="ECO:0000256" key="4">
    <source>
        <dbReference type="ARBA" id="ARBA00012268"/>
    </source>
</evidence>
<dbReference type="PIRSF" id="PIRSF006337">
    <property type="entry name" value="Trehalose_TreZ"/>
    <property type="match status" value="1"/>
</dbReference>
<evidence type="ECO:0000256" key="10">
    <source>
        <dbReference type="ARBA" id="ARBA00032057"/>
    </source>
</evidence>
<dbReference type="InterPro" id="IPR006047">
    <property type="entry name" value="GH13_cat_dom"/>
</dbReference>
<keyword evidence="9 14" id="KW-0326">Glycosidase</keyword>
<dbReference type="InterPro" id="IPR014756">
    <property type="entry name" value="Ig_E-set"/>
</dbReference>
<evidence type="ECO:0000259" key="18">
    <source>
        <dbReference type="SMART" id="SM00642"/>
    </source>
</evidence>
<name>A0A916SWG2_9ACTN</name>
<accession>A0A916SWG2</accession>
<feature type="active site" description="Nucleophile" evidence="15">
    <location>
        <position position="253"/>
    </location>
</feature>
<evidence type="ECO:0000256" key="14">
    <source>
        <dbReference type="PIRNR" id="PIRNR006337"/>
    </source>
</evidence>